<feature type="region of interest" description="Disordered" evidence="1">
    <location>
        <begin position="370"/>
        <end position="438"/>
    </location>
</feature>
<feature type="compositionally biased region" description="Low complexity" evidence="1">
    <location>
        <begin position="706"/>
        <end position="716"/>
    </location>
</feature>
<name>A0ABR3QYY6_9PLEO</name>
<feature type="compositionally biased region" description="Polar residues" evidence="1">
    <location>
        <begin position="427"/>
        <end position="438"/>
    </location>
</feature>
<feature type="region of interest" description="Disordered" evidence="1">
    <location>
        <begin position="509"/>
        <end position="565"/>
    </location>
</feature>
<accession>A0ABR3QYY6</accession>
<feature type="region of interest" description="Disordered" evidence="1">
    <location>
        <begin position="1"/>
        <end position="36"/>
    </location>
</feature>
<feature type="compositionally biased region" description="Low complexity" evidence="1">
    <location>
        <begin position="599"/>
        <end position="611"/>
    </location>
</feature>
<dbReference type="Pfam" id="PF10544">
    <property type="entry name" value="T5orf172"/>
    <property type="match status" value="1"/>
</dbReference>
<organism evidence="3 4">
    <name type="scientific">Paraconiothyrium brasiliense</name>
    <dbReference type="NCBI Taxonomy" id="300254"/>
    <lineage>
        <taxon>Eukaryota</taxon>
        <taxon>Fungi</taxon>
        <taxon>Dikarya</taxon>
        <taxon>Ascomycota</taxon>
        <taxon>Pezizomycotina</taxon>
        <taxon>Dothideomycetes</taxon>
        <taxon>Pleosporomycetidae</taxon>
        <taxon>Pleosporales</taxon>
        <taxon>Massarineae</taxon>
        <taxon>Didymosphaeriaceae</taxon>
        <taxon>Paraconiothyrium</taxon>
    </lineage>
</organism>
<reference evidence="3 4" key="1">
    <citation type="submission" date="2024-02" db="EMBL/GenBank/DDBJ databases">
        <title>De novo assembly and annotation of 12 fungi associated with fruit tree decline syndrome in Ontario, Canada.</title>
        <authorList>
            <person name="Sulman M."/>
            <person name="Ellouze W."/>
            <person name="Ilyukhin E."/>
        </authorList>
    </citation>
    <scope>NUCLEOTIDE SEQUENCE [LARGE SCALE GENOMIC DNA]</scope>
    <source>
        <strain evidence="3 4">M42-189</strain>
    </source>
</reference>
<comment type="caution">
    <text evidence="3">The sequence shown here is derived from an EMBL/GenBank/DDBJ whole genome shotgun (WGS) entry which is preliminary data.</text>
</comment>
<dbReference type="SMART" id="SM00974">
    <property type="entry name" value="T5orf172"/>
    <property type="match status" value="1"/>
</dbReference>
<dbReference type="InterPro" id="IPR018306">
    <property type="entry name" value="Phage_T5_Orf172_DNA-bd"/>
</dbReference>
<keyword evidence="4" id="KW-1185">Reference proteome</keyword>
<dbReference type="PANTHER" id="PTHR28094">
    <property type="entry name" value="MEIOTICALLY UP-REGULATED GENE 113 PROTEIN"/>
    <property type="match status" value="1"/>
</dbReference>
<evidence type="ECO:0000313" key="3">
    <source>
        <dbReference type="EMBL" id="KAL1597104.1"/>
    </source>
</evidence>
<protein>
    <recommendedName>
        <fullName evidence="2">Bacteriophage T5 Orf172 DNA-binding domain-containing protein</fullName>
    </recommendedName>
</protein>
<evidence type="ECO:0000259" key="2">
    <source>
        <dbReference type="SMART" id="SM00974"/>
    </source>
</evidence>
<dbReference type="InterPro" id="IPR053006">
    <property type="entry name" value="Meiosis_regulatory"/>
</dbReference>
<feature type="compositionally biased region" description="Basic and acidic residues" evidence="1">
    <location>
        <begin position="1"/>
        <end position="18"/>
    </location>
</feature>
<dbReference type="Proteomes" id="UP001521785">
    <property type="component" value="Unassembled WGS sequence"/>
</dbReference>
<feature type="compositionally biased region" description="Basic and acidic residues" evidence="1">
    <location>
        <begin position="638"/>
        <end position="652"/>
    </location>
</feature>
<evidence type="ECO:0000256" key="1">
    <source>
        <dbReference type="SAM" id="MobiDB-lite"/>
    </source>
</evidence>
<feature type="region of interest" description="Disordered" evidence="1">
    <location>
        <begin position="237"/>
        <end position="307"/>
    </location>
</feature>
<evidence type="ECO:0000313" key="4">
    <source>
        <dbReference type="Proteomes" id="UP001521785"/>
    </source>
</evidence>
<feature type="compositionally biased region" description="Low complexity" evidence="1">
    <location>
        <begin position="680"/>
        <end position="694"/>
    </location>
</feature>
<dbReference type="EMBL" id="JAKJXO020000013">
    <property type="protein sequence ID" value="KAL1597104.1"/>
    <property type="molecule type" value="Genomic_DNA"/>
</dbReference>
<proteinExistence type="predicted"/>
<feature type="compositionally biased region" description="Low complexity" evidence="1">
    <location>
        <begin position="20"/>
        <end position="30"/>
    </location>
</feature>
<feature type="compositionally biased region" description="Polar residues" evidence="1">
    <location>
        <begin position="370"/>
        <end position="388"/>
    </location>
</feature>
<dbReference type="Gene3D" id="1.10.10.2360">
    <property type="match status" value="1"/>
</dbReference>
<sequence>MATFRDERSGEELDREESNSGESDNESPSSPFRPVTVKEPGNTFFSQYQTITFQQSYSDYSLEELRCADYAQGRKFGDQIDQAGACGKSNIGTVMEEWELPTLPPLRDDTSLNERCTDLSRFMVYLKGINPRNIVCLLSDDHGNCPYPISRRYQKDFGGKFNKAAKHLYKEVKDVRTDDFIEVVRTYFCGSHDFAKNSGRKAYRIHFKKLWEEASEDLQTKVWDALRKCERGMYIHDPLTPQQDRPGLARTFKSAPKGSFKASEQVTPPGPEPNIGTPTRPWTVQGRLNPFRKPEKPSEPPPILNGASAAISLGSELDLGRTGSRNAAYSPGLFGSNRGTFVVHYSSGTPPEYNNPTSIARLSPFETLESTSFKSQANSRSADSQPTLESLFPPNNRVFAPQMMSKSLPKGHEPSPQEPSNPFEYLNNVTPKSQGESLSNIRTTNAKEPSFWWPNRDRDLQSQTRSWGEIPEMTATPFKGKSIFDVLGSGRTAVIDSHVGTLDVKDITPKLASPSQDSEIFTPRTPTPNGEPQIQRAPNTSQERSEAQERSMPSPSRIGAPASRKSTAGLFEKFEALEEPAAQGLTSEIETQTQIRTVPNQSPVQQSSSPPSLTPGPKSPSKYIEETATQTPIPGADHYIDETPKFPHEKPTTRGAFLSPPPDTINLESLSVELEKIHESSQPSQSPMSQDKSSLGIRSLRPQYNPRRSSSFPLRSSAATANKIKQILKEDIQGVIYVLEAPIFFSGYPPASEGQEVWVKIGWATDLNKRIEDIRSDCGIDDLMLVWHSRSTRTDVLKKIESVCHEQLNNYRRRMDCKLHGGTSKCNTLHKEWFAVDKQVAIRTVKMWRSFLDHNPYGVHGVFENTWRDSVNDDNVYCNFETEHRGTDQAELLHQSLEAWIERTVEGGRKETEGHVAQG</sequence>
<feature type="domain" description="Bacteriophage T5 Orf172 DNA-binding" evidence="2">
    <location>
        <begin position="753"/>
        <end position="848"/>
    </location>
</feature>
<feature type="region of interest" description="Disordered" evidence="1">
    <location>
        <begin position="597"/>
        <end position="716"/>
    </location>
</feature>
<feature type="compositionally biased region" description="Polar residues" evidence="1">
    <location>
        <begin position="527"/>
        <end position="542"/>
    </location>
</feature>
<gene>
    <name evidence="3" type="ORF">SLS60_008686</name>
</gene>
<dbReference type="PANTHER" id="PTHR28094:SF1">
    <property type="entry name" value="MEIOTICALLY UP-REGULATED GENE 113 PROTEIN"/>
    <property type="match status" value="1"/>
</dbReference>